<organism evidence="1 2">
    <name type="scientific">Heterotrigona itama</name>
    <dbReference type="NCBI Taxonomy" id="395501"/>
    <lineage>
        <taxon>Eukaryota</taxon>
        <taxon>Metazoa</taxon>
        <taxon>Ecdysozoa</taxon>
        <taxon>Arthropoda</taxon>
        <taxon>Hexapoda</taxon>
        <taxon>Insecta</taxon>
        <taxon>Pterygota</taxon>
        <taxon>Neoptera</taxon>
        <taxon>Endopterygota</taxon>
        <taxon>Hymenoptera</taxon>
        <taxon>Apocrita</taxon>
        <taxon>Aculeata</taxon>
        <taxon>Apoidea</taxon>
        <taxon>Anthophila</taxon>
        <taxon>Apidae</taxon>
        <taxon>Heterotrigona</taxon>
    </lineage>
</organism>
<evidence type="ECO:0000313" key="2">
    <source>
        <dbReference type="Proteomes" id="UP000752696"/>
    </source>
</evidence>
<dbReference type="AlphaFoldDB" id="A0A6V7H5N7"/>
<comment type="caution">
    <text evidence="1">The sequence shown here is derived from an EMBL/GenBank/DDBJ whole genome shotgun (WGS) entry which is preliminary data.</text>
</comment>
<accession>A0A6V7H5N7</accession>
<feature type="non-terminal residue" evidence="1">
    <location>
        <position position="135"/>
    </location>
</feature>
<keyword evidence="2" id="KW-1185">Reference proteome</keyword>
<dbReference type="EMBL" id="CAJDYZ010007895">
    <property type="protein sequence ID" value="CAD1474761.1"/>
    <property type="molecule type" value="Genomic_DNA"/>
</dbReference>
<gene>
    <name evidence="1" type="ORF">MHI_LOCUS487542</name>
</gene>
<evidence type="ECO:0000313" key="1">
    <source>
        <dbReference type="EMBL" id="CAD1474761.1"/>
    </source>
</evidence>
<proteinExistence type="predicted"/>
<sequence>RKARVCVWSRQIRLSLLSAAYRDAPMTLTTLENEPLGESNCRQTVYTHSLHSRWRSEIEDDPEKKRSNFHFSGAGKLRDTEFARIESRGKSCCFRWVDSTEYRWVNRSRRTSFIDSSNTATGSIVEKRSRWTSTS</sequence>
<reference evidence="1" key="1">
    <citation type="submission" date="2020-07" db="EMBL/GenBank/DDBJ databases">
        <authorList>
            <person name="Nazaruddin N."/>
        </authorList>
    </citation>
    <scope>NUCLEOTIDE SEQUENCE</scope>
</reference>
<name>A0A6V7H5N7_9HYME</name>
<dbReference type="Proteomes" id="UP000752696">
    <property type="component" value="Unassembled WGS sequence"/>
</dbReference>
<protein>
    <submittedName>
        <fullName evidence="1">Uncharacterized protein</fullName>
    </submittedName>
</protein>